<gene>
    <name evidence="2" type="ORF">AWRI4619_LOCUS9153</name>
</gene>
<feature type="region of interest" description="Disordered" evidence="1">
    <location>
        <begin position="1"/>
        <end position="52"/>
    </location>
</feature>
<protein>
    <submittedName>
        <fullName evidence="2">Uncharacterized protein</fullName>
    </submittedName>
</protein>
<feature type="non-terminal residue" evidence="2">
    <location>
        <position position="1"/>
    </location>
</feature>
<dbReference type="AlphaFoldDB" id="A0A9N8PHL7"/>
<accession>A0A9N8PHL7</accession>
<feature type="compositionally biased region" description="Basic residues" evidence="1">
    <location>
        <begin position="26"/>
        <end position="36"/>
    </location>
</feature>
<dbReference type="EMBL" id="CAIJEN010000016">
    <property type="protein sequence ID" value="CAD0095992.1"/>
    <property type="molecule type" value="Genomic_DNA"/>
</dbReference>
<reference evidence="2" key="1">
    <citation type="submission" date="2020-06" db="EMBL/GenBank/DDBJ databases">
        <authorList>
            <person name="Onetto C."/>
        </authorList>
    </citation>
    <scope>NUCLEOTIDE SEQUENCE</scope>
</reference>
<comment type="caution">
    <text evidence="2">The sequence shown here is derived from an EMBL/GenBank/DDBJ whole genome shotgun (WGS) entry which is preliminary data.</text>
</comment>
<name>A0A9N8PHL7_9PEZI</name>
<evidence type="ECO:0000313" key="2">
    <source>
        <dbReference type="EMBL" id="CAD0095992.1"/>
    </source>
</evidence>
<keyword evidence="3" id="KW-1185">Reference proteome</keyword>
<organism evidence="2 3">
    <name type="scientific">Aureobasidium vineae</name>
    <dbReference type="NCBI Taxonomy" id="2773715"/>
    <lineage>
        <taxon>Eukaryota</taxon>
        <taxon>Fungi</taxon>
        <taxon>Dikarya</taxon>
        <taxon>Ascomycota</taxon>
        <taxon>Pezizomycotina</taxon>
        <taxon>Dothideomycetes</taxon>
        <taxon>Dothideomycetidae</taxon>
        <taxon>Dothideales</taxon>
        <taxon>Saccotheciaceae</taxon>
        <taxon>Aureobasidium</taxon>
    </lineage>
</organism>
<dbReference type="Proteomes" id="UP000716446">
    <property type="component" value="Unassembled WGS sequence"/>
</dbReference>
<feature type="compositionally biased region" description="Low complexity" evidence="1">
    <location>
        <begin position="13"/>
        <end position="23"/>
    </location>
</feature>
<sequence>VAASAQRKPPAPAANNPPCTAPAKKPPPKTKSKAHAAHAINAPPVPALAAAPPKKTQSLVVAPVLVARDQRILALAMALKLVLEAITPRNRLHHQSLNNLLRLSSLRASLFCMTI</sequence>
<feature type="non-terminal residue" evidence="2">
    <location>
        <position position="115"/>
    </location>
</feature>
<evidence type="ECO:0000313" key="3">
    <source>
        <dbReference type="Proteomes" id="UP000716446"/>
    </source>
</evidence>
<proteinExistence type="predicted"/>
<evidence type="ECO:0000256" key="1">
    <source>
        <dbReference type="SAM" id="MobiDB-lite"/>
    </source>
</evidence>